<dbReference type="Proteomes" id="UP001497535">
    <property type="component" value="Unassembled WGS sequence"/>
</dbReference>
<comment type="caution">
    <text evidence="1">The sequence shown here is derived from an EMBL/GenBank/DDBJ whole genome shotgun (WGS) entry which is preliminary data.</text>
</comment>
<accession>A0ACB1AEQ2</accession>
<keyword evidence="2" id="KW-1185">Reference proteome</keyword>
<evidence type="ECO:0000313" key="2">
    <source>
        <dbReference type="Proteomes" id="UP001497535"/>
    </source>
</evidence>
<dbReference type="EMBL" id="CAVMJV010000077">
    <property type="protein sequence ID" value="CAK5089486.1"/>
    <property type="molecule type" value="Genomic_DNA"/>
</dbReference>
<evidence type="ECO:0000313" key="1">
    <source>
        <dbReference type="EMBL" id="CAK5089486.1"/>
    </source>
</evidence>
<proteinExistence type="predicted"/>
<reference evidence="1" key="1">
    <citation type="submission" date="2023-11" db="EMBL/GenBank/DDBJ databases">
        <authorList>
            <person name="Poullet M."/>
        </authorList>
    </citation>
    <scope>NUCLEOTIDE SEQUENCE</scope>
    <source>
        <strain evidence="1">E1834</strain>
    </source>
</reference>
<organism evidence="1 2">
    <name type="scientific">Meloidogyne enterolobii</name>
    <name type="common">Root-knot nematode worm</name>
    <name type="synonym">Meloidogyne mayaguensis</name>
    <dbReference type="NCBI Taxonomy" id="390850"/>
    <lineage>
        <taxon>Eukaryota</taxon>
        <taxon>Metazoa</taxon>
        <taxon>Ecdysozoa</taxon>
        <taxon>Nematoda</taxon>
        <taxon>Chromadorea</taxon>
        <taxon>Rhabditida</taxon>
        <taxon>Tylenchina</taxon>
        <taxon>Tylenchomorpha</taxon>
        <taxon>Tylenchoidea</taxon>
        <taxon>Meloidogynidae</taxon>
        <taxon>Meloidogyninae</taxon>
        <taxon>Meloidogyne</taxon>
    </lineage>
</organism>
<sequence length="47" mass="5475">MEEKRLLPQIPSARTQPPCVRIHWKASLGLVLLHASMLKKTMKMEEF</sequence>
<name>A0ACB1AEQ2_MELEN</name>
<gene>
    <name evidence="1" type="ORF">MENTE1834_LOCUS37198</name>
</gene>
<protein>
    <submittedName>
        <fullName evidence="1">Uncharacterized protein</fullName>
    </submittedName>
</protein>